<dbReference type="RefSeq" id="WP_018065027.1">
    <property type="nucleotide sequence ID" value="NZ_AQWH01000010.1"/>
</dbReference>
<accession>A0A1U9YZB6</accession>
<evidence type="ECO:0000259" key="4">
    <source>
        <dbReference type="PROSITE" id="PS50949"/>
    </source>
</evidence>
<dbReference type="Pfam" id="PF07729">
    <property type="entry name" value="FCD"/>
    <property type="match status" value="1"/>
</dbReference>
<sequence>MVANIEQPRQTVTDLIYDRLYRQVIENELPPGTKLSEAEVARTLGVSRQPVRDAFYRLSQQGFLLVRPQRATLVAPISVEAVMQALFIRTALEVATVMAAAEQGTDEDFDRLDALLEEQGRAVQADDRMGFHRLDDELHRQICALAGHEYAWTLIREHKAHMDRIRLLSLSFTAHDALAEHRAIVGAIKARDADAAVAAIRHHLSRIAGSITRIHQTNPGFFDQEQI</sequence>
<reference evidence="5 6" key="1">
    <citation type="submission" date="2017-03" db="EMBL/GenBank/DDBJ databases">
        <title>Foreign affairs: Plasmid Transfer between Roseobacters and Rhizobia.</title>
        <authorList>
            <person name="Bartling P."/>
            <person name="Bunk B."/>
            <person name="Overmann J."/>
            <person name="Brinkmann H."/>
            <person name="Petersen J."/>
        </authorList>
    </citation>
    <scope>NUCLEOTIDE SEQUENCE [LARGE SCALE GENOMIC DNA]</scope>
    <source>
        <strain evidence="5 6">MACL11</strain>
    </source>
</reference>
<dbReference type="SMART" id="SM00895">
    <property type="entry name" value="FCD"/>
    <property type="match status" value="1"/>
</dbReference>
<feature type="domain" description="HTH gntR-type" evidence="4">
    <location>
        <begin position="10"/>
        <end position="77"/>
    </location>
</feature>
<proteinExistence type="predicted"/>
<dbReference type="SMART" id="SM00345">
    <property type="entry name" value="HTH_GNTR"/>
    <property type="match status" value="1"/>
</dbReference>
<gene>
    <name evidence="5" type="primary">ydfH_8</name>
    <name evidence="5" type="ORF">Mame_01413</name>
</gene>
<dbReference type="GO" id="GO:0003677">
    <property type="term" value="F:DNA binding"/>
    <property type="evidence" value="ECO:0007669"/>
    <property type="project" value="UniProtKB-KW"/>
</dbReference>
<keyword evidence="3" id="KW-0804">Transcription</keyword>
<dbReference type="Pfam" id="PF00392">
    <property type="entry name" value="GntR"/>
    <property type="match status" value="1"/>
</dbReference>
<dbReference type="SUPFAM" id="SSF48008">
    <property type="entry name" value="GntR ligand-binding domain-like"/>
    <property type="match status" value="1"/>
</dbReference>
<dbReference type="InterPro" id="IPR036390">
    <property type="entry name" value="WH_DNA-bd_sf"/>
</dbReference>
<name>A0A1U9YZB6_9HYPH</name>
<dbReference type="InterPro" id="IPR036388">
    <property type="entry name" value="WH-like_DNA-bd_sf"/>
</dbReference>
<dbReference type="KEGG" id="mmed:Mame_01413"/>
<dbReference type="CDD" id="cd07377">
    <property type="entry name" value="WHTH_GntR"/>
    <property type="match status" value="1"/>
</dbReference>
<dbReference type="eggNOG" id="COG1802">
    <property type="taxonomic scope" value="Bacteria"/>
</dbReference>
<dbReference type="EMBL" id="CP020330">
    <property type="protein sequence ID" value="AQZ50774.1"/>
    <property type="molecule type" value="Genomic_DNA"/>
</dbReference>
<dbReference type="PROSITE" id="PS50949">
    <property type="entry name" value="HTH_GNTR"/>
    <property type="match status" value="1"/>
</dbReference>
<keyword evidence="1" id="KW-0805">Transcription regulation</keyword>
<dbReference type="Gene3D" id="1.10.10.10">
    <property type="entry name" value="Winged helix-like DNA-binding domain superfamily/Winged helix DNA-binding domain"/>
    <property type="match status" value="1"/>
</dbReference>
<dbReference type="Proteomes" id="UP000191135">
    <property type="component" value="Chromosome"/>
</dbReference>
<dbReference type="PANTHER" id="PTHR43537">
    <property type="entry name" value="TRANSCRIPTIONAL REGULATOR, GNTR FAMILY"/>
    <property type="match status" value="1"/>
</dbReference>
<dbReference type="InterPro" id="IPR011711">
    <property type="entry name" value="GntR_C"/>
</dbReference>
<keyword evidence="6" id="KW-1185">Reference proteome</keyword>
<dbReference type="GO" id="GO:0003700">
    <property type="term" value="F:DNA-binding transcription factor activity"/>
    <property type="evidence" value="ECO:0007669"/>
    <property type="project" value="InterPro"/>
</dbReference>
<protein>
    <submittedName>
        <fullName evidence="5">Putative HTH-type transcriptional regulator YdfH</fullName>
    </submittedName>
</protein>
<evidence type="ECO:0000256" key="1">
    <source>
        <dbReference type="ARBA" id="ARBA00023015"/>
    </source>
</evidence>
<evidence type="ECO:0000256" key="3">
    <source>
        <dbReference type="ARBA" id="ARBA00023163"/>
    </source>
</evidence>
<dbReference type="OrthoDB" id="9788098at2"/>
<dbReference type="AlphaFoldDB" id="A0A1U9YZB6"/>
<evidence type="ECO:0000313" key="6">
    <source>
        <dbReference type="Proteomes" id="UP000191135"/>
    </source>
</evidence>
<organism evidence="5 6">
    <name type="scientific">Martelella mediterranea DSM 17316</name>
    <dbReference type="NCBI Taxonomy" id="1122214"/>
    <lineage>
        <taxon>Bacteria</taxon>
        <taxon>Pseudomonadati</taxon>
        <taxon>Pseudomonadota</taxon>
        <taxon>Alphaproteobacteria</taxon>
        <taxon>Hyphomicrobiales</taxon>
        <taxon>Aurantimonadaceae</taxon>
        <taxon>Martelella</taxon>
    </lineage>
</organism>
<keyword evidence="2" id="KW-0238">DNA-binding</keyword>
<dbReference type="InterPro" id="IPR008920">
    <property type="entry name" value="TF_FadR/GntR_C"/>
</dbReference>
<evidence type="ECO:0000256" key="2">
    <source>
        <dbReference type="ARBA" id="ARBA00023125"/>
    </source>
</evidence>
<dbReference type="STRING" id="1122214.Mame_01413"/>
<evidence type="ECO:0000313" key="5">
    <source>
        <dbReference type="EMBL" id="AQZ50774.1"/>
    </source>
</evidence>
<dbReference type="SUPFAM" id="SSF46785">
    <property type="entry name" value="Winged helix' DNA-binding domain"/>
    <property type="match status" value="1"/>
</dbReference>
<dbReference type="Gene3D" id="1.20.120.530">
    <property type="entry name" value="GntR ligand-binding domain-like"/>
    <property type="match status" value="1"/>
</dbReference>
<dbReference type="PANTHER" id="PTHR43537:SF45">
    <property type="entry name" value="GNTR FAMILY REGULATORY PROTEIN"/>
    <property type="match status" value="1"/>
</dbReference>
<dbReference type="InterPro" id="IPR000524">
    <property type="entry name" value="Tscrpt_reg_HTH_GntR"/>
</dbReference>